<gene>
    <name evidence="1" type="ORF">SPELUC_LOCUS13574</name>
</gene>
<accession>A0ACA9Q5M5</accession>
<evidence type="ECO:0000313" key="2">
    <source>
        <dbReference type="Proteomes" id="UP000789366"/>
    </source>
</evidence>
<feature type="non-terminal residue" evidence="1">
    <location>
        <position position="79"/>
    </location>
</feature>
<sequence length="79" mass="9115">NSQYKHSTCNKYYKQCKNRQKEVDVIFSKRKQLKTDPAVITGSITVVNSSQTNSYMDLEQDSNAFEDLSSDLLYNNNVQ</sequence>
<feature type="non-terminal residue" evidence="1">
    <location>
        <position position="1"/>
    </location>
</feature>
<proteinExistence type="predicted"/>
<reference evidence="1" key="1">
    <citation type="submission" date="2021-06" db="EMBL/GenBank/DDBJ databases">
        <authorList>
            <person name="Kallberg Y."/>
            <person name="Tangrot J."/>
            <person name="Rosling A."/>
        </authorList>
    </citation>
    <scope>NUCLEOTIDE SEQUENCE</scope>
    <source>
        <strain evidence="1">28 12/20/2015</strain>
    </source>
</reference>
<name>A0ACA9Q5M5_9GLOM</name>
<dbReference type="EMBL" id="CAJVPW010036451">
    <property type="protein sequence ID" value="CAG8737780.1"/>
    <property type="molecule type" value="Genomic_DNA"/>
</dbReference>
<protein>
    <submittedName>
        <fullName evidence="1">9153_t:CDS:1</fullName>
    </submittedName>
</protein>
<comment type="caution">
    <text evidence="1">The sequence shown here is derived from an EMBL/GenBank/DDBJ whole genome shotgun (WGS) entry which is preliminary data.</text>
</comment>
<organism evidence="1 2">
    <name type="scientific">Cetraspora pellucida</name>
    <dbReference type="NCBI Taxonomy" id="1433469"/>
    <lineage>
        <taxon>Eukaryota</taxon>
        <taxon>Fungi</taxon>
        <taxon>Fungi incertae sedis</taxon>
        <taxon>Mucoromycota</taxon>
        <taxon>Glomeromycotina</taxon>
        <taxon>Glomeromycetes</taxon>
        <taxon>Diversisporales</taxon>
        <taxon>Gigasporaceae</taxon>
        <taxon>Cetraspora</taxon>
    </lineage>
</organism>
<evidence type="ECO:0000313" key="1">
    <source>
        <dbReference type="EMBL" id="CAG8737780.1"/>
    </source>
</evidence>
<dbReference type="Proteomes" id="UP000789366">
    <property type="component" value="Unassembled WGS sequence"/>
</dbReference>
<keyword evidence="2" id="KW-1185">Reference proteome</keyword>